<dbReference type="Gene3D" id="3.30.750.24">
    <property type="entry name" value="STAS domain"/>
    <property type="match status" value="1"/>
</dbReference>
<dbReference type="NCBIfam" id="TIGR00056">
    <property type="entry name" value="MlaE family lipid ABC transporter permease subunit"/>
    <property type="match status" value="1"/>
</dbReference>
<dbReference type="KEGG" id="csm:CSUB8521_0128"/>
<feature type="transmembrane region" description="Helical" evidence="1">
    <location>
        <begin position="257"/>
        <end position="287"/>
    </location>
</feature>
<dbReference type="GO" id="GO:0005548">
    <property type="term" value="F:phospholipid transporter activity"/>
    <property type="evidence" value="ECO:0007669"/>
    <property type="project" value="TreeGrafter"/>
</dbReference>
<name>A0A0A8HAW7_9BACT</name>
<dbReference type="InterPro" id="IPR003453">
    <property type="entry name" value="ABC_MlaE_roteobac"/>
</dbReference>
<dbReference type="CDD" id="cd07043">
    <property type="entry name" value="STAS_anti-anti-sigma_factors"/>
    <property type="match status" value="1"/>
</dbReference>
<feature type="transmembrane region" description="Helical" evidence="1">
    <location>
        <begin position="347"/>
        <end position="365"/>
    </location>
</feature>
<dbReference type="InterPro" id="IPR002645">
    <property type="entry name" value="STAS_dom"/>
</dbReference>
<keyword evidence="1" id="KW-1133">Transmembrane helix</keyword>
<keyword evidence="1" id="KW-0812">Transmembrane</keyword>
<dbReference type="EMBL" id="CP007772">
    <property type="protein sequence ID" value="AJC90029.1"/>
    <property type="molecule type" value="Genomic_DNA"/>
</dbReference>
<keyword evidence="1" id="KW-0472">Membrane</keyword>
<accession>A0A0A8HAW7</accession>
<dbReference type="Pfam" id="PF01740">
    <property type="entry name" value="STAS"/>
    <property type="match status" value="1"/>
</dbReference>
<dbReference type="PROSITE" id="PS50801">
    <property type="entry name" value="STAS"/>
    <property type="match status" value="1"/>
</dbReference>
<proteinExistence type="inferred from homology"/>
<evidence type="ECO:0000313" key="3">
    <source>
        <dbReference type="EMBL" id="AJC90029.1"/>
    </source>
</evidence>
<feature type="transmembrane region" description="Helical" evidence="1">
    <location>
        <begin position="117"/>
        <end position="142"/>
    </location>
</feature>
<dbReference type="GO" id="GO:0043190">
    <property type="term" value="C:ATP-binding cassette (ABC) transporter complex"/>
    <property type="evidence" value="ECO:0007669"/>
    <property type="project" value="InterPro"/>
</dbReference>
<dbReference type="PANTHER" id="PTHR30188">
    <property type="entry name" value="ABC TRANSPORTER PERMEASE PROTEIN-RELATED"/>
    <property type="match status" value="1"/>
</dbReference>
<evidence type="ECO:0000256" key="1">
    <source>
        <dbReference type="RuleBase" id="RU362044"/>
    </source>
</evidence>
<dbReference type="SUPFAM" id="SSF52091">
    <property type="entry name" value="SpoIIaa-like"/>
    <property type="match status" value="1"/>
</dbReference>
<feature type="domain" description="STAS" evidence="2">
    <location>
        <begin position="1"/>
        <end position="87"/>
    </location>
</feature>
<sequence length="370" mass="41628">MKNKIIKDVKNQECIFSVFGIWDKTSVGKLEKLDFPTQKNIIFDFANLDFIDTAGIRYFLALENELKQKDFELSRINLKSEHAKLFELCQKHYKSFHNSHENKKTIKDFFENLGKKVVDCFVLLVQFLNFIGLINYTCLKTLLNPKKLRFKAFLYHVENSAINALPIIMLTSLLVGVVLAYQAAYQLAQFGANIYIVDLMGISATRELAPLISAIVIAGRSASSYTAQIGVMKLTDEIDAMKTMGFKESEFIILPRVLALAFAMPLVVIVADILSIIGGIVVAWFSLEISVSEFMGRFKEAVELRHILIGLIKAPIFGFLIASIACFRGFFVQKTTESIGVYTTKSVVNAIFWVIAFDAIFSIFLTKAGF</sequence>
<gene>
    <name evidence="3" type="ORF">CSUB8521_0128</name>
</gene>
<reference evidence="3 4" key="1">
    <citation type="journal article" date="2014" name="Genome Biol. Evol.">
        <title>Comparative Genomics of the Campylobacter lari Group.</title>
        <authorList>
            <person name="Miller W.G."/>
            <person name="Yee E."/>
            <person name="Chapman M.H."/>
            <person name="Smith T.P."/>
            <person name="Bono J.L."/>
            <person name="Huynh S."/>
            <person name="Parker C.T."/>
            <person name="Vandamme P."/>
            <person name="Luong K."/>
            <person name="Korlach J."/>
        </authorList>
    </citation>
    <scope>NUCLEOTIDE SEQUENCE [LARGE SCALE GENOMIC DNA]</scope>
    <source>
        <strain evidence="3 4">LMG 24374</strain>
    </source>
</reference>
<comment type="similarity">
    <text evidence="1">Belongs to the MlaE permease family.</text>
</comment>
<protein>
    <submittedName>
        <fullName evidence="3">Lipid asymmetry ABC transporter MlaABCDEF, permease component MlaE</fullName>
    </submittedName>
</protein>
<dbReference type="Pfam" id="PF02405">
    <property type="entry name" value="MlaE"/>
    <property type="match status" value="1"/>
</dbReference>
<dbReference type="HOGENOM" id="CLU_045686_0_0_7"/>
<dbReference type="Proteomes" id="UP000031135">
    <property type="component" value="Chromosome"/>
</dbReference>
<feature type="transmembrane region" description="Helical" evidence="1">
    <location>
        <begin position="162"/>
        <end position="181"/>
    </location>
</feature>
<organism evidence="3 4">
    <name type="scientific">Campylobacter subantarcticus LMG 24374</name>
    <dbReference type="NCBI Taxonomy" id="1388751"/>
    <lineage>
        <taxon>Bacteria</taxon>
        <taxon>Pseudomonadati</taxon>
        <taxon>Campylobacterota</taxon>
        <taxon>Epsilonproteobacteria</taxon>
        <taxon>Campylobacterales</taxon>
        <taxon>Campylobacteraceae</taxon>
        <taxon>Campylobacter</taxon>
    </lineage>
</organism>
<dbReference type="AlphaFoldDB" id="A0A0A8HAW7"/>
<dbReference type="InterPro" id="IPR030802">
    <property type="entry name" value="Permease_MalE"/>
</dbReference>
<dbReference type="InterPro" id="IPR036513">
    <property type="entry name" value="STAS_dom_sf"/>
</dbReference>
<evidence type="ECO:0000259" key="2">
    <source>
        <dbReference type="PROSITE" id="PS50801"/>
    </source>
</evidence>
<feature type="transmembrane region" description="Helical" evidence="1">
    <location>
        <begin position="307"/>
        <end position="327"/>
    </location>
</feature>
<evidence type="ECO:0000313" key="4">
    <source>
        <dbReference type="Proteomes" id="UP000031135"/>
    </source>
</evidence>
<dbReference type="OrthoDB" id="9805022at2"/>
<dbReference type="PANTHER" id="PTHR30188:SF3">
    <property type="entry name" value="ABC TRANSPORTER PERMEASE"/>
    <property type="match status" value="1"/>
</dbReference>